<feature type="compositionally biased region" description="Basic and acidic residues" evidence="1">
    <location>
        <begin position="466"/>
        <end position="475"/>
    </location>
</feature>
<feature type="region of interest" description="Disordered" evidence="1">
    <location>
        <begin position="626"/>
        <end position="666"/>
    </location>
</feature>
<accession>L0AX16</accession>
<feature type="compositionally biased region" description="Polar residues" evidence="1">
    <location>
        <begin position="962"/>
        <end position="981"/>
    </location>
</feature>
<dbReference type="KEGG" id="beq:BEWA_026470"/>
<feature type="region of interest" description="Disordered" evidence="1">
    <location>
        <begin position="865"/>
        <end position="999"/>
    </location>
</feature>
<feature type="region of interest" description="Disordered" evidence="1">
    <location>
        <begin position="507"/>
        <end position="531"/>
    </location>
</feature>
<evidence type="ECO:0000256" key="2">
    <source>
        <dbReference type="SAM" id="Phobius"/>
    </source>
</evidence>
<dbReference type="RefSeq" id="XP_004829464.1">
    <property type="nucleotide sequence ID" value="XM_004829407.1"/>
</dbReference>
<gene>
    <name evidence="3" type="ORF">BEWA_026470</name>
</gene>
<dbReference type="AlphaFoldDB" id="L0AX16"/>
<evidence type="ECO:0000313" key="4">
    <source>
        <dbReference type="Proteomes" id="UP000031512"/>
    </source>
</evidence>
<sequence>MNIKYKCPEGEKGFARTKKCKKHHNFYASLTDVYDNKDPHYRVCRHYSGTFVIQNLHYDGQVLTISYGGSSLTKERRINDISVYYSETYEDSKKDYIEKPLLLRIKSRTEEHWYFNADVKDKDTDEQYEDEGIIWKPNTKWKEIKDGSKFYDGRGNPKSEELKKELNRLTCKLHNLHAVDIFKSDADTSYRCPVCRKENATVSSETIADFSGYKKYRHTYGSDINFVRYDKTLLKLGGENEGDDGEPIPLDASLTPHLTVYYWNMDPQRTKPLLMEVVVGGVGYRGTQVSLGNDGTPDNSEWSMILDNGEPKVLSGKKLEEQLHKQKCKFFRPVVIDVSEEKSYPNPYCIKEGCKKGKCPDKVKVEKYSNAIPGLTSYTARRHTYGKAGGKFTITGFTKGPKKNVTFPIWDVTEVVVFFPECSQKSPDDSLINIPLLVYVNSSDKSSRKWYKNKNNDGTQWDEDNSDKIKNRDPKTVGGTTLKPILDDIKEKLQLKCPEEIERERKLAEEKKKQAEERERMEKEKIAEEERQKAKAAELKETLREAVDTLINLGSIAAAGVGLSVTKELLEWASGRTLAPEQKVANIPSEQVPDTESETKILLQGTPVAQMAEDAIDAERLRQKVEERRAAEERESGDCSRDGAEGYAGREAESTIRGDSDTGPLPPPLVHIPPSVTYGSGIFFEEHGKTVEQAIHGNFVEEYGSVVKPITHRLPRPTVQGFIPFVPTEYLDPPLPTLPGGTHPIADLTNIVGESQDIPITFDGSLEYPSLRRTSLVIDGPKSQYTIEENNPDDTLPSIELDVPLPTFSPPGVPIALQQPDGQSLQTTNACGISIQGAIVHTCEPGKMAASLGLQAAGLPAKTDASAGKATQSPDLSSQPQAYTTPHTSAGVGEEAEAKGHLPQPDGEARVDQHSSGDSDAHLGNQPESGKGLGSDGSRTVSRNTVPSASTEKLTDKPEAPQDTTDSDPQGSTITQTASAQSGGGFPGHESSPNSFWTSHEKSIPTVLTGVGVVSGSLTGLGWWAFKRSKGDPWVRQI</sequence>
<reference evidence="3 4" key="1">
    <citation type="journal article" date="2012" name="BMC Genomics">
        <title>Comparative genomic analysis and phylogenetic position of Theileria equi.</title>
        <authorList>
            <person name="Kappmeyer L.S."/>
            <person name="Thiagarajan M."/>
            <person name="Herndon D.R."/>
            <person name="Ramsay J.D."/>
            <person name="Caler E."/>
            <person name="Djikeng A."/>
            <person name="Gillespie J.J."/>
            <person name="Lau A.O."/>
            <person name="Roalson E.H."/>
            <person name="Silva J.C."/>
            <person name="Silva M.G."/>
            <person name="Suarez C.E."/>
            <person name="Ueti M.W."/>
            <person name="Nene V.M."/>
            <person name="Mealey R.H."/>
            <person name="Knowles D.P."/>
            <person name="Brayton K.A."/>
        </authorList>
    </citation>
    <scope>NUCLEOTIDE SEQUENCE [LARGE SCALE GENOMIC DNA]</scope>
    <source>
        <strain evidence="3 4">WA</strain>
    </source>
</reference>
<feature type="compositionally biased region" description="Polar residues" evidence="1">
    <location>
        <begin position="937"/>
        <end position="952"/>
    </location>
</feature>
<keyword evidence="2" id="KW-0472">Membrane</keyword>
<feature type="compositionally biased region" description="Polar residues" evidence="1">
    <location>
        <begin position="869"/>
        <end position="888"/>
    </location>
</feature>
<dbReference type="Gene3D" id="2.60.120.1540">
    <property type="match status" value="1"/>
</dbReference>
<dbReference type="Proteomes" id="UP000031512">
    <property type="component" value="Chromosome 1"/>
</dbReference>
<feature type="transmembrane region" description="Helical" evidence="2">
    <location>
        <begin position="1004"/>
        <end position="1026"/>
    </location>
</feature>
<organism evidence="3 4">
    <name type="scientific">Theileria equi strain WA</name>
    <dbReference type="NCBI Taxonomy" id="1537102"/>
    <lineage>
        <taxon>Eukaryota</taxon>
        <taxon>Sar</taxon>
        <taxon>Alveolata</taxon>
        <taxon>Apicomplexa</taxon>
        <taxon>Aconoidasida</taxon>
        <taxon>Piroplasmida</taxon>
        <taxon>Theileriidae</taxon>
        <taxon>Theileria</taxon>
    </lineage>
</organism>
<feature type="region of interest" description="Disordered" evidence="1">
    <location>
        <begin position="448"/>
        <end position="477"/>
    </location>
</feature>
<keyword evidence="4" id="KW-1185">Reference proteome</keyword>
<feature type="compositionally biased region" description="Basic and acidic residues" evidence="1">
    <location>
        <begin position="626"/>
        <end position="660"/>
    </location>
</feature>
<evidence type="ECO:0000256" key="1">
    <source>
        <dbReference type="SAM" id="MobiDB-lite"/>
    </source>
</evidence>
<name>L0AX16_THEEQ</name>
<dbReference type="STRING" id="1537102.L0AX16"/>
<dbReference type="eggNOG" id="KOG1366">
    <property type="taxonomic scope" value="Eukaryota"/>
</dbReference>
<keyword evidence="2" id="KW-1133">Transmembrane helix</keyword>
<dbReference type="GeneID" id="15806915"/>
<dbReference type="VEuPathDB" id="PiroplasmaDB:BEWA_026470"/>
<feature type="compositionally biased region" description="Basic and acidic residues" evidence="1">
    <location>
        <begin position="907"/>
        <end position="921"/>
    </location>
</feature>
<evidence type="ECO:0000313" key="3">
    <source>
        <dbReference type="EMBL" id="AFZ79798.1"/>
    </source>
</evidence>
<dbReference type="OrthoDB" id="6359008at2759"/>
<proteinExistence type="predicted"/>
<keyword evidence="2" id="KW-0812">Transmembrane</keyword>
<protein>
    <submittedName>
        <fullName evidence="3">Uncharacterized protein</fullName>
    </submittedName>
</protein>
<dbReference type="EMBL" id="CP001669">
    <property type="protein sequence ID" value="AFZ79798.1"/>
    <property type="molecule type" value="Genomic_DNA"/>
</dbReference>